<proteinExistence type="predicted"/>
<dbReference type="GO" id="GO:0006508">
    <property type="term" value="P:proteolysis"/>
    <property type="evidence" value="ECO:0007669"/>
    <property type="project" value="InterPro"/>
</dbReference>
<gene>
    <name evidence="3" type="ORF">VM57_17380</name>
</gene>
<evidence type="ECO:0000313" key="3">
    <source>
        <dbReference type="EMBL" id="KKD56906.1"/>
    </source>
</evidence>
<reference evidence="3 4" key="1">
    <citation type="submission" date="2015-03" db="EMBL/GenBank/DDBJ databases">
        <title>Draft genome of Stenotrophomonas maltophila isolated from urine specimen.</title>
        <authorList>
            <person name="Murugan N."/>
            <person name="Malathi J."/>
            <person name="Umashankar V."/>
            <person name="Madhavan H."/>
        </authorList>
    </citation>
    <scope>NUCLEOTIDE SEQUENCE [LARGE SCALE GENOMIC DNA]</scope>
    <source>
        <strain evidence="3 4">JMNMN1</strain>
    </source>
</reference>
<dbReference type="PATRIC" id="fig|40324.63.peg.6449"/>
<protein>
    <recommendedName>
        <fullName evidence="5">Peptidase S8/S53 domain-containing protein</fullName>
    </recommendedName>
</protein>
<dbReference type="InterPro" id="IPR036852">
    <property type="entry name" value="Peptidase_S8/S53_dom_sf"/>
</dbReference>
<dbReference type="SUPFAM" id="SSF52743">
    <property type="entry name" value="Subtilisin-like"/>
    <property type="match status" value="1"/>
</dbReference>
<feature type="signal peptide" evidence="2">
    <location>
        <begin position="1"/>
        <end position="38"/>
    </location>
</feature>
<evidence type="ECO:0008006" key="5">
    <source>
        <dbReference type="Google" id="ProtNLM"/>
    </source>
</evidence>
<feature type="region of interest" description="Disordered" evidence="1">
    <location>
        <begin position="62"/>
        <end position="92"/>
    </location>
</feature>
<dbReference type="AlphaFoldDB" id="A0A0F5ZMF5"/>
<dbReference type="GO" id="GO:0004252">
    <property type="term" value="F:serine-type endopeptidase activity"/>
    <property type="evidence" value="ECO:0007669"/>
    <property type="project" value="InterPro"/>
</dbReference>
<dbReference type="EMBL" id="JZRZ01000027">
    <property type="protein sequence ID" value="KKD56906.1"/>
    <property type="molecule type" value="Genomic_DNA"/>
</dbReference>
<sequence>MNHPLHGRSSHSRSPLHSRLALAVSSSLLLAAAAPAMAGEALDAWQQQRQLQAAWAQPAVSAPAANRHRPLGIPGDVASWRSDESAPTGPGAMGADHAYARGLTGKGVRLALFDTGSALAHPRIRRPQHLQHHHRPELCVTGNRRRYRRVQPDDRVINRVSTTTALGAGLCLLPLQANIHCRRP</sequence>
<evidence type="ECO:0000256" key="1">
    <source>
        <dbReference type="SAM" id="MobiDB-lite"/>
    </source>
</evidence>
<keyword evidence="2" id="KW-0732">Signal</keyword>
<feature type="chain" id="PRO_5002498283" description="Peptidase S8/S53 domain-containing protein" evidence="2">
    <location>
        <begin position="39"/>
        <end position="184"/>
    </location>
</feature>
<name>A0A0F5ZMF5_STEMA</name>
<accession>A0A0F5ZMF5</accession>
<organism evidence="3 4">
    <name type="scientific">Stenotrophomonas maltophilia</name>
    <name type="common">Pseudomonas maltophilia</name>
    <name type="synonym">Xanthomonas maltophilia</name>
    <dbReference type="NCBI Taxonomy" id="40324"/>
    <lineage>
        <taxon>Bacteria</taxon>
        <taxon>Pseudomonadati</taxon>
        <taxon>Pseudomonadota</taxon>
        <taxon>Gammaproteobacteria</taxon>
        <taxon>Lysobacterales</taxon>
        <taxon>Lysobacteraceae</taxon>
        <taxon>Stenotrophomonas</taxon>
        <taxon>Stenotrophomonas maltophilia group</taxon>
    </lineage>
</organism>
<comment type="caution">
    <text evidence="3">The sequence shown here is derived from an EMBL/GenBank/DDBJ whole genome shotgun (WGS) entry which is preliminary data.</text>
</comment>
<dbReference type="Proteomes" id="UP000243478">
    <property type="component" value="Unassembled WGS sequence"/>
</dbReference>
<evidence type="ECO:0000256" key="2">
    <source>
        <dbReference type="SAM" id="SignalP"/>
    </source>
</evidence>
<evidence type="ECO:0000313" key="4">
    <source>
        <dbReference type="Proteomes" id="UP000243478"/>
    </source>
</evidence>